<dbReference type="Pfam" id="PF15294">
    <property type="entry name" value="Leu_zip"/>
    <property type="match status" value="1"/>
</dbReference>
<dbReference type="InterPro" id="IPR026157">
    <property type="entry name" value="LZTFL1"/>
</dbReference>
<dbReference type="AlphaFoldDB" id="A0A7S4LM54"/>
<evidence type="ECO:0000256" key="2">
    <source>
        <dbReference type="ARBA" id="ARBA00008868"/>
    </source>
</evidence>
<gene>
    <name evidence="10" type="ORF">EGYM00163_LOCUS50137</name>
</gene>
<evidence type="ECO:0000256" key="3">
    <source>
        <dbReference type="ARBA" id="ARBA00018920"/>
    </source>
</evidence>
<reference evidence="10" key="1">
    <citation type="submission" date="2021-01" db="EMBL/GenBank/DDBJ databases">
        <authorList>
            <person name="Corre E."/>
            <person name="Pelletier E."/>
            <person name="Niang G."/>
            <person name="Scheremetjew M."/>
            <person name="Finn R."/>
            <person name="Kale V."/>
            <person name="Holt S."/>
            <person name="Cochrane G."/>
            <person name="Meng A."/>
            <person name="Brown T."/>
            <person name="Cohen L."/>
        </authorList>
    </citation>
    <scope>NUCLEOTIDE SEQUENCE</scope>
    <source>
        <strain evidence="10">CCMP1594</strain>
    </source>
</reference>
<keyword evidence="5 8" id="KW-0175">Coiled coil</keyword>
<evidence type="ECO:0000256" key="5">
    <source>
        <dbReference type="ARBA" id="ARBA00023054"/>
    </source>
</evidence>
<accession>A0A7S4LM54</accession>
<dbReference type="PANTHER" id="PTHR21635">
    <property type="entry name" value="LEUCINE ZIPPER TRANSCRIPTION FACTOR LIKE"/>
    <property type="match status" value="1"/>
</dbReference>
<evidence type="ECO:0000313" key="10">
    <source>
        <dbReference type="EMBL" id="CAE0838765.1"/>
    </source>
</evidence>
<evidence type="ECO:0000256" key="8">
    <source>
        <dbReference type="SAM" id="Coils"/>
    </source>
</evidence>
<feature type="region of interest" description="Disordered" evidence="9">
    <location>
        <begin position="122"/>
        <end position="143"/>
    </location>
</feature>
<dbReference type="PANTHER" id="PTHR21635:SF0">
    <property type="entry name" value="LEUCINE ZIPPER TRANSCRIPTION FACTOR-LIKE PROTEIN 1"/>
    <property type="match status" value="1"/>
</dbReference>
<protein>
    <recommendedName>
        <fullName evidence="3">Leucine zipper transcription factor-like protein 1</fullName>
    </recommendedName>
</protein>
<dbReference type="GO" id="GO:1903565">
    <property type="term" value="P:negative regulation of protein localization to cilium"/>
    <property type="evidence" value="ECO:0007669"/>
    <property type="project" value="TreeGrafter"/>
</dbReference>
<feature type="compositionally biased region" description="Basic and acidic residues" evidence="9">
    <location>
        <begin position="131"/>
        <end position="143"/>
    </location>
</feature>
<organism evidence="10">
    <name type="scientific">Eutreptiella gymnastica</name>
    <dbReference type="NCBI Taxonomy" id="73025"/>
    <lineage>
        <taxon>Eukaryota</taxon>
        <taxon>Discoba</taxon>
        <taxon>Euglenozoa</taxon>
        <taxon>Euglenida</taxon>
        <taxon>Spirocuta</taxon>
        <taxon>Euglenophyceae</taxon>
        <taxon>Eutreptiales</taxon>
        <taxon>Eutreptiaceae</taxon>
        <taxon>Eutreptiella</taxon>
    </lineage>
</organism>
<feature type="coiled-coil region" evidence="8">
    <location>
        <begin position="152"/>
        <end position="209"/>
    </location>
</feature>
<evidence type="ECO:0000256" key="9">
    <source>
        <dbReference type="SAM" id="MobiDB-lite"/>
    </source>
</evidence>
<comment type="function">
    <text evidence="6">Regulates ciliary localization of the BBSome complex. Together with the BBSome complex, controls SMO ciliary trafficking and contributes to the sonic hedgehog (SHH) pathway regulation. May play a role in neurite outgrowth. May have tumor suppressor function.</text>
</comment>
<feature type="coiled-coil region" evidence="8">
    <location>
        <begin position="79"/>
        <end position="120"/>
    </location>
</feature>
<comment type="subunit">
    <text evidence="7">Self-associates. Interacts with BBS9; the interaction mediates the association of LZTL1 with the BBsome complex and regulates BBSome ciliary trafficking.</text>
</comment>
<evidence type="ECO:0000256" key="6">
    <source>
        <dbReference type="ARBA" id="ARBA00024898"/>
    </source>
</evidence>
<sequence length="261" mass="29546">MSIYRPKNVDLKWDTIMDVDVDGVLEGRVKLNKELLLHVCEAKVDSDQPEAGDTFSLGHLWRVMQVLLETTLYEDGRYAQRVQQLEQHAKATAEQTEAQIKALTEELTKVKEENAVLRGEKPGIVPVKGPAEAEEKGPMLTEEEGKALQEKVRKMQEQYTTMMKQKTALNEELQQLKDANAKDDKAAQIKALETQVQELKLEGEKKTQELDTAGKALDGKLNESTQFKNLKMMLGQKNELLKDLRARLQKYEVDPPGGEED</sequence>
<keyword evidence="4" id="KW-0963">Cytoplasm</keyword>
<comment type="similarity">
    <text evidence="2">Belongs to the LZTFL1 family.</text>
</comment>
<evidence type="ECO:0000256" key="7">
    <source>
        <dbReference type="ARBA" id="ARBA00026004"/>
    </source>
</evidence>
<evidence type="ECO:0000256" key="1">
    <source>
        <dbReference type="ARBA" id="ARBA00004496"/>
    </source>
</evidence>
<proteinExistence type="inferred from homology"/>
<dbReference type="EMBL" id="HBJA01145795">
    <property type="protein sequence ID" value="CAE0838765.1"/>
    <property type="molecule type" value="Transcribed_RNA"/>
</dbReference>
<evidence type="ECO:0000256" key="4">
    <source>
        <dbReference type="ARBA" id="ARBA00022490"/>
    </source>
</evidence>
<dbReference type="GO" id="GO:0005737">
    <property type="term" value="C:cytoplasm"/>
    <property type="evidence" value="ECO:0007669"/>
    <property type="project" value="UniProtKB-SubCell"/>
</dbReference>
<comment type="subcellular location">
    <subcellularLocation>
        <location evidence="1">Cytoplasm</location>
    </subcellularLocation>
</comment>
<name>A0A7S4LM54_9EUGL</name>